<dbReference type="SUPFAM" id="SSF52540">
    <property type="entry name" value="P-loop containing nucleoside triphosphate hydrolases"/>
    <property type="match status" value="2"/>
</dbReference>
<dbReference type="Pfam" id="PF00176">
    <property type="entry name" value="SNF2-rel_dom"/>
    <property type="match status" value="1"/>
</dbReference>
<sequence>MDPDPSKKQDQKPKKPSIQINKINIPEHLRNKLNPKQATGQGAGVHLGANVGQAGLAGATSLSTMDPFIKVVADSNRGIILMPVLSDVTFSIPSSSSIKSMLPDSSSASSQGKSIPSRVPSDQPVINTSKTPNISTGQSRSLSFPNFSNLSNAPFSASGSQLRSERNAFGNVLPSSDTSSSSTSKRKEFNISFPVSLAGEKKIDIGSGINISILPKDSSSIGSSSSSSSSANASREGFVSSEIPPQGSSIAAAAPLSDISIGREDLSRAPSSEVEAAAAAVAEAEAKARSLQYGLPPPSPSPSPPSSSSTVTAQTAQTSSSSIKGLRGESDVSSESKFQEDLQERFLANMSPEQQKEFVFNPDMSKKSKKQQNSFLKEKGEAERQSIDHFNQHFSKLSAMGSSPSPPLSPSEELEAQSDENAYNFLYPTLDDPEFNIKIASKREFADTRYDGAVLDSLEAIKRHSDKMCNADFELSPHQLFVRNFLSFQTPYNSLLLYHGLGTGKTCSAITICEEMRDYLTQIGMSTSQKIIIVASPNVQQNFKLQLFDKNKLKLIDGIWNIRSCTGNKFLKEMNPMNMKGMEEEKVVSEIKKIIRRSYRFLGYDQFANLIEKTSTISDEIIDKSHRTKIMMQKLKIVFGNSLIVIDEFHNIKSTDEKSGTRAVADQLEKLVKFGPFLMTRLLLLTGTPMYNSYREIIWLLNIMRLNDGRAMIDIRDVFNSNPDEGIFVETNEGEGEEGRRRRGQIIETGRENLRRFSTGYVSYIRGENPYTFPFRIYPDEFAPEHTFSGLIGVEAGSRSGKKLEYEIPTMQINGRQIPEHRALSRMQDKIYLTEASEYQQNVYSYIIRHFLTLKRDEMRNIEESVSVGINILRSPIEALNISYPSDDFDPVSENPNYDIRLLVGKYGLRNIMNYNEDTKTNFEYKADKPHIFSRELIGNYSSKIKNICDNIYKSDGIILIYSFYIEGGVIPMALALESMGFTRYGTKAKPLFNNPPDGVRPIDGITSRKRTEMHQNETFFPAKYVVISGEAALSPDNIGDVKAASNEANFDGRFVKVIIISKSGTEGLDFKNIRQTHILEPWYNINLIEQTIGRAVRNCSHKNLEFEKRNVQIFLHGSILSATPTQEAADIYMYRLSERKARYIGEVSRVLKENAVDCLLNIEQTNFTEEKFDEKLHDEPVTQILSSYNPETQTNISVQYKIGDKNYSSVCDYMECVFSCKPSMNEGRIGSRKDIFTDTILTMNTDKIIQRIRDIFQERFFYKRTTSGKRIQDISSDLIATINYNKKYPIEAIDVALTQLLEDKNEFIRDKYGRYGRLANIGSYYLFQPLELNNPIIPLRDRQKPVDFKREKIIFKPSKEKNYFEEFKKSYISSIQQSRSAAAASAAQSKKPRAPLSVVEEVEEEEEAAQTISSRVGDIGKKRESEGEGEGEGEGESEDELFKYFSTFKKEPKSLTKVRKLFKDALDKKEEHKYRRGNNDWYYNCGNILRKKLSFIPSDLIQKLVVSHILEELNIEETLSILNYIISPKRREYIMDRRDKPEKYILDELMEEYYENNILHSRNGMEAILLINLDGTYQLFLKDTNINIWKPAGPADIEYFKTDISAKNAVTQDIPLNDYIGFITSINSKKKDFSSLIFKTKRINVGKGTGKGRGKLFGSSIATRCDQAGRATTEKNLKNMLQPPKINEIIDALPESIKESYLNYGIEKRTGEGGEVIPLTDELLLQFFINRIALDNSKEFSVANKRDTNEIELCILQEFILRYFDVIQKDDRRWFLTPIQVLLNKIETLR</sequence>
<feature type="region of interest" description="Disordered" evidence="1">
    <location>
        <begin position="358"/>
        <end position="383"/>
    </location>
</feature>
<feature type="domain" description="SNF2 N-terminal" evidence="2">
    <location>
        <begin position="491"/>
        <end position="706"/>
    </location>
</feature>
<feature type="compositionally biased region" description="Pro residues" evidence="1">
    <location>
        <begin position="295"/>
        <end position="305"/>
    </location>
</feature>
<dbReference type="InterPro" id="IPR000330">
    <property type="entry name" value="SNF2_N"/>
</dbReference>
<feature type="region of interest" description="Disordered" evidence="1">
    <location>
        <begin position="1"/>
        <end position="23"/>
    </location>
</feature>
<feature type="compositionally biased region" description="Low complexity" evidence="1">
    <location>
        <begin position="218"/>
        <end position="230"/>
    </location>
</feature>
<dbReference type="GO" id="GO:0005524">
    <property type="term" value="F:ATP binding"/>
    <property type="evidence" value="ECO:0007669"/>
    <property type="project" value="InterPro"/>
</dbReference>
<reference evidence="3" key="1">
    <citation type="journal article" date="2020" name="Nature">
        <title>Giant virus diversity and host interactions through global metagenomics.</title>
        <authorList>
            <person name="Schulz F."/>
            <person name="Roux S."/>
            <person name="Paez-Espino D."/>
            <person name="Jungbluth S."/>
            <person name="Walsh D.A."/>
            <person name="Denef V.J."/>
            <person name="McMahon K.D."/>
            <person name="Konstantinidis K.T."/>
            <person name="Eloe-Fadrosh E.A."/>
            <person name="Kyrpides N.C."/>
            <person name="Woyke T."/>
        </authorList>
    </citation>
    <scope>NUCLEOTIDE SEQUENCE</scope>
    <source>
        <strain evidence="3">GVMAG-M-3300009161-36</strain>
    </source>
</reference>
<dbReference type="InterPro" id="IPR038718">
    <property type="entry name" value="SNF2-like_sf"/>
</dbReference>
<feature type="region of interest" description="Disordered" evidence="1">
    <location>
        <begin position="292"/>
        <end position="339"/>
    </location>
</feature>
<evidence type="ECO:0000313" key="3">
    <source>
        <dbReference type="EMBL" id="QHT33468.1"/>
    </source>
</evidence>
<feature type="compositionally biased region" description="Acidic residues" evidence="1">
    <location>
        <begin position="1428"/>
        <end position="1438"/>
    </location>
</feature>
<dbReference type="Gene3D" id="3.40.50.10810">
    <property type="entry name" value="Tandem AAA-ATPase domain"/>
    <property type="match status" value="1"/>
</dbReference>
<dbReference type="EMBL" id="MN738968">
    <property type="protein sequence ID" value="QHT33468.1"/>
    <property type="molecule type" value="Genomic_DNA"/>
</dbReference>
<dbReference type="InterPro" id="IPR027417">
    <property type="entry name" value="P-loop_NTPase"/>
</dbReference>
<feature type="region of interest" description="Disordered" evidence="1">
    <location>
        <begin position="216"/>
        <end position="249"/>
    </location>
</feature>
<evidence type="ECO:0000259" key="2">
    <source>
        <dbReference type="Pfam" id="PF00176"/>
    </source>
</evidence>
<proteinExistence type="predicted"/>
<name>A0A6C0EWU8_9ZZZZ</name>
<evidence type="ECO:0000256" key="1">
    <source>
        <dbReference type="SAM" id="MobiDB-lite"/>
    </source>
</evidence>
<feature type="compositionally biased region" description="Low complexity" evidence="1">
    <location>
        <begin position="306"/>
        <end position="322"/>
    </location>
</feature>
<organism evidence="3">
    <name type="scientific">viral metagenome</name>
    <dbReference type="NCBI Taxonomy" id="1070528"/>
    <lineage>
        <taxon>unclassified sequences</taxon>
        <taxon>metagenomes</taxon>
        <taxon>organismal metagenomes</taxon>
    </lineage>
</organism>
<feature type="compositionally biased region" description="Basic and acidic residues" evidence="1">
    <location>
        <begin position="1"/>
        <end position="13"/>
    </location>
</feature>
<feature type="region of interest" description="Disordered" evidence="1">
    <location>
        <begin position="96"/>
        <end position="141"/>
    </location>
</feature>
<protein>
    <recommendedName>
        <fullName evidence="2">SNF2 N-terminal domain-containing protein</fullName>
    </recommendedName>
</protein>
<feature type="region of interest" description="Disordered" evidence="1">
    <location>
        <begin position="1395"/>
        <end position="1438"/>
    </location>
</feature>
<feature type="compositionally biased region" description="Polar residues" evidence="1">
    <location>
        <begin position="124"/>
        <end position="140"/>
    </location>
</feature>
<dbReference type="Gene3D" id="3.40.50.300">
    <property type="entry name" value="P-loop containing nucleotide triphosphate hydrolases"/>
    <property type="match status" value="1"/>
</dbReference>
<feature type="compositionally biased region" description="Low complexity" evidence="1">
    <location>
        <begin position="96"/>
        <end position="107"/>
    </location>
</feature>
<accession>A0A6C0EWU8</accession>